<dbReference type="GO" id="GO:0005886">
    <property type="term" value="C:plasma membrane"/>
    <property type="evidence" value="ECO:0007669"/>
    <property type="project" value="UniProtKB-SubCell"/>
</dbReference>
<evidence type="ECO:0000259" key="17">
    <source>
        <dbReference type="PROSITE" id="PS52012"/>
    </source>
</evidence>
<dbReference type="Proteomes" id="UP001243330">
    <property type="component" value="Unassembled WGS sequence"/>
</dbReference>
<keyword evidence="8 15" id="KW-0479">Metal-binding</keyword>
<evidence type="ECO:0000256" key="13">
    <source>
        <dbReference type="ARBA" id="ARBA00023180"/>
    </source>
</evidence>
<dbReference type="AlphaFoldDB" id="A0AAD9A663"/>
<dbReference type="InterPro" id="IPR008427">
    <property type="entry name" value="Extracellular_membr_CFEM_dom"/>
</dbReference>
<reference evidence="18" key="1">
    <citation type="submission" date="2023-01" db="EMBL/GenBank/DDBJ databases">
        <title>Colletotrichum chrysophilum M932 genome sequence.</title>
        <authorList>
            <person name="Baroncelli R."/>
        </authorList>
    </citation>
    <scope>NUCLEOTIDE SEQUENCE</scope>
    <source>
        <strain evidence="18">M932</strain>
    </source>
</reference>
<sequence>MKYTIITAFLAAFAAAKTVDELVADIPTCAVTCIRDAATSVNCDISDFACSCAKQDQLTPVVVNCLSKSSCSADDQTKVLLTAQQICSQVSSGVSATGSITALTGTSTGTASGTSSNTAASTGAAAASTSSPAAAPTMHVAGWAGALAAAAALAL</sequence>
<evidence type="ECO:0000313" key="19">
    <source>
        <dbReference type="Proteomes" id="UP001243330"/>
    </source>
</evidence>
<dbReference type="EMBL" id="JAQOWY010000450">
    <property type="protein sequence ID" value="KAK1841884.1"/>
    <property type="molecule type" value="Genomic_DNA"/>
</dbReference>
<keyword evidence="4" id="KW-1003">Cell membrane</keyword>
<evidence type="ECO:0000256" key="15">
    <source>
        <dbReference type="PROSITE-ProRule" id="PRU01356"/>
    </source>
</evidence>
<comment type="caution">
    <text evidence="15">Lacks conserved residue(s) required for the propagation of feature annotation.</text>
</comment>
<evidence type="ECO:0000256" key="5">
    <source>
        <dbReference type="ARBA" id="ARBA00022525"/>
    </source>
</evidence>
<comment type="subcellular location">
    <subcellularLocation>
        <location evidence="1">Cell membrane</location>
        <topology evidence="1">Lipid-anchor</topology>
        <topology evidence="1">GPI-anchor</topology>
    </subcellularLocation>
    <subcellularLocation>
        <location evidence="2">Secreted</location>
    </subcellularLocation>
</comment>
<accession>A0AAD9A663</accession>
<evidence type="ECO:0000256" key="16">
    <source>
        <dbReference type="SAM" id="SignalP"/>
    </source>
</evidence>
<dbReference type="PROSITE" id="PS52012">
    <property type="entry name" value="CFEM"/>
    <property type="match status" value="1"/>
</dbReference>
<evidence type="ECO:0000256" key="2">
    <source>
        <dbReference type="ARBA" id="ARBA00004613"/>
    </source>
</evidence>
<evidence type="ECO:0000256" key="11">
    <source>
        <dbReference type="ARBA" id="ARBA00023136"/>
    </source>
</evidence>
<keyword evidence="9 16" id="KW-0732">Signal</keyword>
<evidence type="ECO:0000256" key="8">
    <source>
        <dbReference type="ARBA" id="ARBA00022723"/>
    </source>
</evidence>
<keyword evidence="6 15" id="KW-0349">Heme</keyword>
<comment type="similarity">
    <text evidence="3">Belongs to the RBT5 family.</text>
</comment>
<gene>
    <name evidence="18" type="ORF">CCHR01_15498</name>
</gene>
<comment type="caution">
    <text evidence="18">The sequence shown here is derived from an EMBL/GenBank/DDBJ whole genome shotgun (WGS) entry which is preliminary data.</text>
</comment>
<evidence type="ECO:0000256" key="7">
    <source>
        <dbReference type="ARBA" id="ARBA00022622"/>
    </source>
</evidence>
<evidence type="ECO:0000313" key="18">
    <source>
        <dbReference type="EMBL" id="KAK1841884.1"/>
    </source>
</evidence>
<name>A0AAD9A663_9PEZI</name>
<evidence type="ECO:0000256" key="4">
    <source>
        <dbReference type="ARBA" id="ARBA00022475"/>
    </source>
</evidence>
<evidence type="ECO:0000256" key="12">
    <source>
        <dbReference type="ARBA" id="ARBA00023157"/>
    </source>
</evidence>
<evidence type="ECO:0000256" key="6">
    <source>
        <dbReference type="ARBA" id="ARBA00022617"/>
    </source>
</evidence>
<feature type="disulfide bond" evidence="15">
    <location>
        <begin position="43"/>
        <end position="50"/>
    </location>
</feature>
<evidence type="ECO:0000256" key="9">
    <source>
        <dbReference type="ARBA" id="ARBA00022729"/>
    </source>
</evidence>
<organism evidence="18 19">
    <name type="scientific">Colletotrichum chrysophilum</name>
    <dbReference type="NCBI Taxonomy" id="1836956"/>
    <lineage>
        <taxon>Eukaryota</taxon>
        <taxon>Fungi</taxon>
        <taxon>Dikarya</taxon>
        <taxon>Ascomycota</taxon>
        <taxon>Pezizomycotina</taxon>
        <taxon>Sordariomycetes</taxon>
        <taxon>Hypocreomycetidae</taxon>
        <taxon>Glomerellales</taxon>
        <taxon>Glomerellaceae</taxon>
        <taxon>Colletotrichum</taxon>
        <taxon>Colletotrichum gloeosporioides species complex</taxon>
    </lineage>
</organism>
<feature type="chain" id="PRO_5042047832" evidence="16">
    <location>
        <begin position="17"/>
        <end position="155"/>
    </location>
</feature>
<dbReference type="PANTHER" id="PTHR37928:SF2">
    <property type="entry name" value="GPI ANCHORED CFEM DOMAIN PROTEIN (AFU_ORTHOLOGUE AFUA_6G10580)"/>
    <property type="match status" value="1"/>
</dbReference>
<dbReference type="GO" id="GO:0098552">
    <property type="term" value="C:side of membrane"/>
    <property type="evidence" value="ECO:0007669"/>
    <property type="project" value="UniProtKB-KW"/>
</dbReference>
<keyword evidence="19" id="KW-1185">Reference proteome</keyword>
<dbReference type="PANTHER" id="PTHR37928">
    <property type="entry name" value="CFEM DOMAIN PROTEIN (AFU_ORTHOLOGUE AFUA_6G14090)"/>
    <property type="match status" value="1"/>
</dbReference>
<dbReference type="InterPro" id="IPR051735">
    <property type="entry name" value="CFEM_domain"/>
</dbReference>
<evidence type="ECO:0000256" key="1">
    <source>
        <dbReference type="ARBA" id="ARBA00004609"/>
    </source>
</evidence>
<keyword evidence="11" id="KW-0472">Membrane</keyword>
<keyword evidence="5" id="KW-0964">Secreted</keyword>
<evidence type="ECO:0000256" key="10">
    <source>
        <dbReference type="ARBA" id="ARBA00023004"/>
    </source>
</evidence>
<feature type="binding site" description="axial binding residue" evidence="15">
    <location>
        <position position="47"/>
    </location>
    <ligand>
        <name>heme</name>
        <dbReference type="ChEBI" id="CHEBI:30413"/>
    </ligand>
    <ligandPart>
        <name>Fe</name>
        <dbReference type="ChEBI" id="CHEBI:18248"/>
    </ligandPart>
</feature>
<protein>
    <submittedName>
        <fullName evidence="18">Immunoreactive protein</fullName>
    </submittedName>
</protein>
<dbReference type="Pfam" id="PF05730">
    <property type="entry name" value="CFEM"/>
    <property type="match status" value="1"/>
</dbReference>
<dbReference type="GO" id="GO:0046872">
    <property type="term" value="F:metal ion binding"/>
    <property type="evidence" value="ECO:0007669"/>
    <property type="project" value="UniProtKB-UniRule"/>
</dbReference>
<evidence type="ECO:0000256" key="14">
    <source>
        <dbReference type="ARBA" id="ARBA00023288"/>
    </source>
</evidence>
<keyword evidence="10 15" id="KW-0408">Iron</keyword>
<dbReference type="SMART" id="SM00747">
    <property type="entry name" value="CFEM"/>
    <property type="match status" value="1"/>
</dbReference>
<evidence type="ECO:0000256" key="3">
    <source>
        <dbReference type="ARBA" id="ARBA00010031"/>
    </source>
</evidence>
<feature type="signal peptide" evidence="16">
    <location>
        <begin position="1"/>
        <end position="16"/>
    </location>
</feature>
<keyword evidence="7" id="KW-0336">GPI-anchor</keyword>
<proteinExistence type="inferred from homology"/>
<dbReference type="GO" id="GO:0005576">
    <property type="term" value="C:extracellular region"/>
    <property type="evidence" value="ECO:0007669"/>
    <property type="project" value="UniProtKB-SubCell"/>
</dbReference>
<keyword evidence="14" id="KW-0449">Lipoprotein</keyword>
<feature type="domain" description="CFEM" evidence="17">
    <location>
        <begin position="1"/>
        <end position="114"/>
    </location>
</feature>
<keyword evidence="13" id="KW-0325">Glycoprotein</keyword>
<keyword evidence="12 15" id="KW-1015">Disulfide bond</keyword>